<evidence type="ECO:0000256" key="2">
    <source>
        <dbReference type="ARBA" id="ARBA00023015"/>
    </source>
</evidence>
<dbReference type="EMBL" id="FMWG01000011">
    <property type="protein sequence ID" value="SCZ70768.1"/>
    <property type="molecule type" value="Genomic_DNA"/>
</dbReference>
<dbReference type="GO" id="GO:0006351">
    <property type="term" value="P:DNA-templated transcription"/>
    <property type="evidence" value="ECO:0007669"/>
    <property type="project" value="TreeGrafter"/>
</dbReference>
<gene>
    <name evidence="6" type="ORF">SAMN04488118_1116</name>
</gene>
<dbReference type="InterPro" id="IPR036390">
    <property type="entry name" value="WH_DNA-bd_sf"/>
</dbReference>
<name>A0A1G5RA92_9RHOB</name>
<dbReference type="Proteomes" id="UP000198767">
    <property type="component" value="Unassembled WGS sequence"/>
</dbReference>
<dbReference type="OrthoDB" id="9798121at2"/>
<dbReference type="FunFam" id="1.10.10.10:FF:000001">
    <property type="entry name" value="LysR family transcriptional regulator"/>
    <property type="match status" value="1"/>
</dbReference>
<dbReference type="PANTHER" id="PTHR30537:SF66">
    <property type="entry name" value="IRON-REGULATED VIRULENCE REGULATORY PROTEIN IRGB"/>
    <property type="match status" value="1"/>
</dbReference>
<dbReference type="GO" id="GO:0043565">
    <property type="term" value="F:sequence-specific DNA binding"/>
    <property type="evidence" value="ECO:0007669"/>
    <property type="project" value="TreeGrafter"/>
</dbReference>
<proteinExistence type="inferred from homology"/>
<dbReference type="InterPro" id="IPR005119">
    <property type="entry name" value="LysR_subst-bd"/>
</dbReference>
<evidence type="ECO:0000313" key="7">
    <source>
        <dbReference type="Proteomes" id="UP000198767"/>
    </source>
</evidence>
<keyword evidence="3 6" id="KW-0238">DNA-binding</keyword>
<reference evidence="6 7" key="1">
    <citation type="submission" date="2016-10" db="EMBL/GenBank/DDBJ databases">
        <authorList>
            <person name="de Groot N.N."/>
        </authorList>
    </citation>
    <scope>NUCLEOTIDE SEQUENCE [LARGE SCALE GENOMIC DNA]</scope>
    <source>
        <strain evidence="6 7">U95</strain>
    </source>
</reference>
<dbReference type="RefSeq" id="WP_090220417.1">
    <property type="nucleotide sequence ID" value="NZ_FMWG01000011.1"/>
</dbReference>
<sequence length="301" mass="33352">MSFSLDRLQYFASVVECGSFTEAAQSLGVAKNVVSHQVAALEKELSATLLLRTTRNVTPTKEGAQFYQKISDLLREAAQAAADLNQNYQAPTGVLRITAPVHFGTRVVVPSIKDYLQRYPHMKVDLSLADHISDLITDNFDLSIRVGWPKDSSNIMRKIADVRRFPVATPALSQPLDHPRALTKLPAISFALSEKRVEHTFSRADETATVALTPVLRTDTTEAMQAAVLNGIGVAIMSDFQVADDLKAGRLQRLLPDWSLANSGIYAQYPPSKYRVAKSVCFVDTMRDYYKRTFNTDPTLS</sequence>
<dbReference type="PANTHER" id="PTHR30537">
    <property type="entry name" value="HTH-TYPE TRANSCRIPTIONAL REGULATOR"/>
    <property type="match status" value="1"/>
</dbReference>
<comment type="similarity">
    <text evidence="1">Belongs to the LysR transcriptional regulatory family.</text>
</comment>
<dbReference type="SUPFAM" id="SSF53850">
    <property type="entry name" value="Periplasmic binding protein-like II"/>
    <property type="match status" value="1"/>
</dbReference>
<dbReference type="Pfam" id="PF00126">
    <property type="entry name" value="HTH_1"/>
    <property type="match status" value="1"/>
</dbReference>
<dbReference type="AlphaFoldDB" id="A0A1G5RA92"/>
<keyword evidence="2" id="KW-0805">Transcription regulation</keyword>
<dbReference type="InterPro" id="IPR058163">
    <property type="entry name" value="LysR-type_TF_proteobact-type"/>
</dbReference>
<keyword evidence="7" id="KW-1185">Reference proteome</keyword>
<protein>
    <submittedName>
        <fullName evidence="6">DNA-binding transcriptional regulator, LysR family</fullName>
    </submittedName>
</protein>
<dbReference type="CDD" id="cd08422">
    <property type="entry name" value="PBP2_CrgA_like"/>
    <property type="match status" value="1"/>
</dbReference>
<dbReference type="PROSITE" id="PS50931">
    <property type="entry name" value="HTH_LYSR"/>
    <property type="match status" value="1"/>
</dbReference>
<feature type="domain" description="HTH lysR-type" evidence="5">
    <location>
        <begin position="3"/>
        <end position="60"/>
    </location>
</feature>
<dbReference type="STRING" id="1156985.SAMN04488118_1116"/>
<evidence type="ECO:0000313" key="6">
    <source>
        <dbReference type="EMBL" id="SCZ70768.1"/>
    </source>
</evidence>
<accession>A0A1G5RA92</accession>
<keyword evidence="4" id="KW-0804">Transcription</keyword>
<evidence type="ECO:0000259" key="5">
    <source>
        <dbReference type="PROSITE" id="PS50931"/>
    </source>
</evidence>
<dbReference type="InterPro" id="IPR036388">
    <property type="entry name" value="WH-like_DNA-bd_sf"/>
</dbReference>
<dbReference type="InterPro" id="IPR000847">
    <property type="entry name" value="LysR_HTH_N"/>
</dbReference>
<evidence type="ECO:0000256" key="3">
    <source>
        <dbReference type="ARBA" id="ARBA00023125"/>
    </source>
</evidence>
<dbReference type="GO" id="GO:0003700">
    <property type="term" value="F:DNA-binding transcription factor activity"/>
    <property type="evidence" value="ECO:0007669"/>
    <property type="project" value="InterPro"/>
</dbReference>
<evidence type="ECO:0000256" key="1">
    <source>
        <dbReference type="ARBA" id="ARBA00009437"/>
    </source>
</evidence>
<evidence type="ECO:0000256" key="4">
    <source>
        <dbReference type="ARBA" id="ARBA00023163"/>
    </source>
</evidence>
<dbReference type="SUPFAM" id="SSF46785">
    <property type="entry name" value="Winged helix' DNA-binding domain"/>
    <property type="match status" value="1"/>
</dbReference>
<dbReference type="Gene3D" id="3.40.190.290">
    <property type="match status" value="1"/>
</dbReference>
<dbReference type="Gene3D" id="1.10.10.10">
    <property type="entry name" value="Winged helix-like DNA-binding domain superfamily/Winged helix DNA-binding domain"/>
    <property type="match status" value="1"/>
</dbReference>
<organism evidence="6 7">
    <name type="scientific">Epibacterium ulvae</name>
    <dbReference type="NCBI Taxonomy" id="1156985"/>
    <lineage>
        <taxon>Bacteria</taxon>
        <taxon>Pseudomonadati</taxon>
        <taxon>Pseudomonadota</taxon>
        <taxon>Alphaproteobacteria</taxon>
        <taxon>Rhodobacterales</taxon>
        <taxon>Roseobacteraceae</taxon>
        <taxon>Epibacterium</taxon>
    </lineage>
</organism>
<dbReference type="Pfam" id="PF03466">
    <property type="entry name" value="LysR_substrate"/>
    <property type="match status" value="1"/>
</dbReference>